<dbReference type="FunFam" id="4.10.70.10:FF:000003">
    <property type="entry name" value="Disintegrin and metalloproteinase domain-containing protein 17"/>
    <property type="match status" value="1"/>
</dbReference>
<dbReference type="PROSITE" id="PS50215">
    <property type="entry name" value="ADAM_MEPRO"/>
    <property type="match status" value="1"/>
</dbReference>
<dbReference type="PANTHER" id="PTHR11905:SF159">
    <property type="entry name" value="ADAM METALLOPROTEASE"/>
    <property type="match status" value="1"/>
</dbReference>
<dbReference type="InterPro" id="IPR036436">
    <property type="entry name" value="Disintegrin_dom_sf"/>
</dbReference>
<dbReference type="SUPFAM" id="SSF57552">
    <property type="entry name" value="Blood coagulation inhibitor (disintegrin)"/>
    <property type="match status" value="1"/>
</dbReference>
<comment type="caution">
    <text evidence="9">The sequence shown here is derived from an EMBL/GenBank/DDBJ whole genome shotgun (WGS) entry which is preliminary data.</text>
</comment>
<dbReference type="InterPro" id="IPR001590">
    <property type="entry name" value="Peptidase_M12B"/>
</dbReference>
<protein>
    <recommendedName>
        <fullName evidence="3">Disintegrin and metalloproteinase domain-containing protein B</fullName>
    </recommendedName>
</protein>
<name>A0A8H7BX94_9FUNG</name>
<dbReference type="InterPro" id="IPR001762">
    <property type="entry name" value="Disintegrin_dom"/>
</dbReference>
<feature type="active site" evidence="4">
    <location>
        <position position="441"/>
    </location>
</feature>
<feature type="binding site" evidence="4">
    <location>
        <position position="440"/>
    </location>
    <ligand>
        <name>Zn(2+)</name>
        <dbReference type="ChEBI" id="CHEBI:29105"/>
        <note>catalytic</note>
    </ligand>
</feature>
<sequence>MRCCPTTFGTRIDNRRLLRVEPLTSVKFDIAPRNDHFYTKRNLTPNPTYEPSFRAVEHDDVLRIALQAYNQTFHLHLTPNVDLFHPEAVTFRDGRSEPLRPEEFRVFRGHVVDDRFTDERWLGDQAGVARDEFNLKDQIGVLGWARIVIRHDLKHLDSLVFEGAFQTQGDLYHVKTLSNYKLSKRADDAGLTNEEKTHMIVYRDSDTTRVEAPFAKRLDHHEEKGESQCGYDRLFPNKVSSPVFDMGHPATREMGIYASRDTFDTSIFGGKSLAKRQNAGCPTTKKIAYMGAAADCTYTRYYQSPDKARIQIISDWNMASAVYERSFNVALGLINITIMDEACPSTISNDIAWNRPCSDSYPIGDRLSDFSRWRATMSGDGASLWHLMTSCATGVEVGIAWLKQLCVTEATAQTQSGVTQYVSGTGVSSIIRDEWKVVAHEIGHGFGAIHDCTSSNCPCSGSSCQCCPLSSTQCDAGGTYIMNPTSNVSSQDFSPCSISTVCSLYPSLGTCLEDPGSRTVKTLQMCGNGIKEEGEDCDTAGRDTSCCDPTTCKFKAGAVCEDSNDLCCNQCQLRPKGAVCRVAATSCDTEEVCPGDSATCPPDQHLNDGDSCGQGLQCASGQCTSRDEQCKARGSVMNVTRTCSTRSDSCQLMCNNPSGMGCIVFNGRFLDGTPCGVGGKCRNGSCDMGDIGNQAKNWIENHKEIVIPVAVVLGLLLLLCLGRCLLCGCFGYSGYRNRKQAVVTTSMAYPVSQPTSAYQPLPSPLPVASGTGAPGPAPAPPIHRPNDWVDPAVYNGAPAPPYPHPPVYPTTPIHPPSSPQQNVHLNANHPGSPVLSPPAAWTTAPTMPVPQPPPSAAH</sequence>
<feature type="transmembrane region" description="Helical" evidence="6">
    <location>
        <begin position="705"/>
        <end position="730"/>
    </location>
</feature>
<evidence type="ECO:0000256" key="4">
    <source>
        <dbReference type="PROSITE-ProRule" id="PRU00276"/>
    </source>
</evidence>
<evidence type="ECO:0000256" key="2">
    <source>
        <dbReference type="ARBA" id="ARBA00056552"/>
    </source>
</evidence>
<feature type="compositionally biased region" description="Pro residues" evidence="5">
    <location>
        <begin position="805"/>
        <end position="818"/>
    </location>
</feature>
<feature type="compositionally biased region" description="Low complexity" evidence="5">
    <location>
        <begin position="837"/>
        <end position="846"/>
    </location>
</feature>
<evidence type="ECO:0000256" key="3">
    <source>
        <dbReference type="ARBA" id="ARBA00074021"/>
    </source>
</evidence>
<dbReference type="PANTHER" id="PTHR11905">
    <property type="entry name" value="ADAM A DISINTEGRIN AND METALLOPROTEASE DOMAIN"/>
    <property type="match status" value="1"/>
</dbReference>
<dbReference type="Gene3D" id="3.40.1620.60">
    <property type="match status" value="1"/>
</dbReference>
<dbReference type="GO" id="GO:0006508">
    <property type="term" value="P:proteolysis"/>
    <property type="evidence" value="ECO:0007669"/>
    <property type="project" value="InterPro"/>
</dbReference>
<dbReference type="GO" id="GO:0046872">
    <property type="term" value="F:metal ion binding"/>
    <property type="evidence" value="ECO:0007669"/>
    <property type="project" value="UniProtKB-KW"/>
</dbReference>
<dbReference type="Pfam" id="PF00200">
    <property type="entry name" value="Disintegrin"/>
    <property type="match status" value="1"/>
</dbReference>
<dbReference type="AlphaFoldDB" id="A0A8H7BX94"/>
<feature type="domain" description="Disintegrin" evidence="7">
    <location>
        <begin position="523"/>
        <end position="608"/>
    </location>
</feature>
<evidence type="ECO:0000256" key="5">
    <source>
        <dbReference type="SAM" id="MobiDB-lite"/>
    </source>
</evidence>
<dbReference type="Gene3D" id="3.40.390.10">
    <property type="entry name" value="Collagenase (Catalytic Domain)"/>
    <property type="match status" value="1"/>
</dbReference>
<reference evidence="9" key="1">
    <citation type="submission" date="2020-01" db="EMBL/GenBank/DDBJ databases">
        <title>Genome Sequencing of Three Apophysomyces-Like Fungal Strains Confirms a Novel Fungal Genus in the Mucoromycota with divergent Burkholderia-like Endosymbiotic Bacteria.</title>
        <authorList>
            <person name="Stajich J.E."/>
            <person name="Macias A.M."/>
            <person name="Carter-House D."/>
            <person name="Lovett B."/>
            <person name="Kasson L.R."/>
            <person name="Berry K."/>
            <person name="Grigoriev I."/>
            <person name="Chang Y."/>
            <person name="Spatafora J."/>
            <person name="Kasson M.T."/>
        </authorList>
    </citation>
    <scope>NUCLEOTIDE SEQUENCE</scope>
    <source>
        <strain evidence="9">NRRL A-21654</strain>
    </source>
</reference>
<evidence type="ECO:0000259" key="7">
    <source>
        <dbReference type="PROSITE" id="PS50214"/>
    </source>
</evidence>
<keyword evidence="4" id="KW-0862">Zinc</keyword>
<keyword evidence="6" id="KW-0472">Membrane</keyword>
<evidence type="ECO:0000256" key="1">
    <source>
        <dbReference type="ARBA" id="ARBA00023157"/>
    </source>
</evidence>
<feature type="binding site" evidence="4">
    <location>
        <position position="444"/>
    </location>
    <ligand>
        <name>Zn(2+)</name>
        <dbReference type="ChEBI" id="CHEBI:29105"/>
        <note>catalytic</note>
    </ligand>
</feature>
<accession>A0A8H7BX94</accession>
<keyword evidence="4" id="KW-0479">Metal-binding</keyword>
<evidence type="ECO:0000259" key="8">
    <source>
        <dbReference type="PROSITE" id="PS50215"/>
    </source>
</evidence>
<evidence type="ECO:0000313" key="9">
    <source>
        <dbReference type="EMBL" id="KAF7729853.1"/>
    </source>
</evidence>
<dbReference type="Gene3D" id="4.10.70.10">
    <property type="entry name" value="Disintegrin domain"/>
    <property type="match status" value="1"/>
</dbReference>
<feature type="region of interest" description="Disordered" evidence="5">
    <location>
        <begin position="760"/>
        <end position="784"/>
    </location>
</feature>
<proteinExistence type="predicted"/>
<feature type="binding site" evidence="4">
    <location>
        <position position="450"/>
    </location>
    <ligand>
        <name>Zn(2+)</name>
        <dbReference type="ChEBI" id="CHEBI:29105"/>
        <note>catalytic</note>
    </ligand>
</feature>
<dbReference type="InterPro" id="IPR024079">
    <property type="entry name" value="MetalloPept_cat_dom_sf"/>
</dbReference>
<feature type="domain" description="Peptidase M12B" evidence="8">
    <location>
        <begin position="285"/>
        <end position="498"/>
    </location>
</feature>
<dbReference type="EMBL" id="JABAYA010000021">
    <property type="protein sequence ID" value="KAF7729853.1"/>
    <property type="molecule type" value="Genomic_DNA"/>
</dbReference>
<dbReference type="SMART" id="SM00050">
    <property type="entry name" value="DISIN"/>
    <property type="match status" value="1"/>
</dbReference>
<evidence type="ECO:0000256" key="6">
    <source>
        <dbReference type="SAM" id="Phobius"/>
    </source>
</evidence>
<dbReference type="Pfam" id="PF13688">
    <property type="entry name" value="Reprolysin_5"/>
    <property type="match status" value="1"/>
</dbReference>
<dbReference type="Proteomes" id="UP000605846">
    <property type="component" value="Unassembled WGS sequence"/>
</dbReference>
<dbReference type="GO" id="GO:0004222">
    <property type="term" value="F:metalloendopeptidase activity"/>
    <property type="evidence" value="ECO:0007669"/>
    <property type="project" value="InterPro"/>
</dbReference>
<evidence type="ECO:0000313" key="10">
    <source>
        <dbReference type="Proteomes" id="UP000605846"/>
    </source>
</evidence>
<comment type="caution">
    <text evidence="4">Lacks conserved residue(s) required for the propagation of feature annotation.</text>
</comment>
<comment type="function">
    <text evidence="2">Probable zinc protease.</text>
</comment>
<feature type="region of interest" description="Disordered" evidence="5">
    <location>
        <begin position="805"/>
        <end position="858"/>
    </location>
</feature>
<organism evidence="9 10">
    <name type="scientific">Apophysomyces ossiformis</name>
    <dbReference type="NCBI Taxonomy" id="679940"/>
    <lineage>
        <taxon>Eukaryota</taxon>
        <taxon>Fungi</taxon>
        <taxon>Fungi incertae sedis</taxon>
        <taxon>Mucoromycota</taxon>
        <taxon>Mucoromycotina</taxon>
        <taxon>Mucoromycetes</taxon>
        <taxon>Mucorales</taxon>
        <taxon>Mucorineae</taxon>
        <taxon>Mucoraceae</taxon>
        <taxon>Apophysomyces</taxon>
    </lineage>
</organism>
<dbReference type="PROSITE" id="PS50214">
    <property type="entry name" value="DISINTEGRIN_2"/>
    <property type="match status" value="1"/>
</dbReference>
<feature type="compositionally biased region" description="Pro residues" evidence="5">
    <location>
        <begin position="847"/>
        <end position="858"/>
    </location>
</feature>
<keyword evidence="6" id="KW-1133">Transmembrane helix</keyword>
<gene>
    <name evidence="9" type="ORF">EC973_003587</name>
</gene>
<dbReference type="SUPFAM" id="SSF55486">
    <property type="entry name" value="Metalloproteases ('zincins'), catalytic domain"/>
    <property type="match status" value="1"/>
</dbReference>
<keyword evidence="6" id="KW-0812">Transmembrane</keyword>
<dbReference type="OrthoDB" id="5951731at2759"/>
<keyword evidence="1" id="KW-1015">Disulfide bond</keyword>
<keyword evidence="10" id="KW-1185">Reference proteome</keyword>